<feature type="transmembrane region" description="Helical" evidence="9">
    <location>
        <begin position="228"/>
        <end position="261"/>
    </location>
</feature>
<gene>
    <name evidence="11" type="ORF">FcAc13_09645</name>
</gene>
<dbReference type="Gene3D" id="1.20.1530.20">
    <property type="match status" value="1"/>
</dbReference>
<keyword evidence="7" id="KW-0406">Ion transport</keyword>
<evidence type="ECO:0000256" key="7">
    <source>
        <dbReference type="ARBA" id="ARBA00023065"/>
    </source>
</evidence>
<dbReference type="InterPro" id="IPR036291">
    <property type="entry name" value="NAD(P)-bd_dom_sf"/>
</dbReference>
<sequence>MHDTGPLLAAIIGGIVLAAILGMLANRLRISPLVGYLIAGIIFGPSTPGYVADTAIISQLAEIGVILLMFAVGLHFSIKDLLTVKAIAIPGAITQIAVATLLGMGLSAIIGWSIITGLVFGLCLSTASTVVLLRALQEKNLVESKRGRIAIGWLIVEDMVMVLTLVLLPPIVTMLNNSDDINLWYLAMQITKTIGLVIIFITFMMLIGRRLIPWLLAKSASTGSEELFTVSVLAIALGIALAAVQLFGASFALGAFFAGMALTESELSHRAGNNILPLKDAFAVLFFVSVGMLFDPHILIEHPLSTLCTVVIIIFGKSIAAYFIVRLFGNSKRTALTISASLAQIGEFAFILAALGKLLAVFPDDAYSLILAGAIISIVINPIIFNLIERYLSKTETIVDKMIDPIAVINQQVPQNLKDHAILVGHGRLGSTIAAQLKNQDIPFVVIDNSLSLIEQLRHDHIAAVFGNASNHEILDIAQINTAKWLVISMPNGYEAGEICSLAREARTDLAIYVCAFYDDEVEYIVEHGATGVITGKHEIAKHILNLINLSPDSLSSNTENMDKKQNISKNKMNISINANLPEGNGSPIE</sequence>
<keyword evidence="12" id="KW-1185">Reference proteome</keyword>
<feature type="transmembrane region" description="Helical" evidence="9">
    <location>
        <begin position="307"/>
        <end position="329"/>
    </location>
</feature>
<comment type="similarity">
    <text evidence="2">Belongs to the monovalent cation:proton antiporter 2 (CPA2) transporter (TC 2.A.37) family.</text>
</comment>
<evidence type="ECO:0000313" key="11">
    <source>
        <dbReference type="EMBL" id="MBC9131569.1"/>
    </source>
</evidence>
<dbReference type="InterPro" id="IPR038770">
    <property type="entry name" value="Na+/solute_symporter_sf"/>
</dbReference>
<dbReference type="EMBL" id="JABURY010000019">
    <property type="protein sequence ID" value="MBC9131569.1"/>
    <property type="molecule type" value="Genomic_DNA"/>
</dbReference>
<keyword evidence="8 9" id="KW-0472">Membrane</keyword>
<evidence type="ECO:0000259" key="10">
    <source>
        <dbReference type="PROSITE" id="PS51201"/>
    </source>
</evidence>
<keyword evidence="3" id="KW-0813">Transport</keyword>
<evidence type="ECO:0000256" key="2">
    <source>
        <dbReference type="ARBA" id="ARBA00005551"/>
    </source>
</evidence>
<dbReference type="PANTHER" id="PTHR42751:SF1">
    <property type="entry name" value="CATION_PROTON ANTIPORTER YBAL-RELATED"/>
    <property type="match status" value="1"/>
</dbReference>
<proteinExistence type="inferred from homology"/>
<evidence type="ECO:0000313" key="12">
    <source>
        <dbReference type="Proteomes" id="UP000651208"/>
    </source>
</evidence>
<feature type="transmembrane region" description="Helical" evidence="9">
    <location>
        <begin position="88"/>
        <end position="112"/>
    </location>
</feature>
<keyword evidence="6 9" id="KW-1133">Transmembrane helix</keyword>
<evidence type="ECO:0000256" key="9">
    <source>
        <dbReference type="SAM" id="Phobius"/>
    </source>
</evidence>
<name>A0ABR7QZC8_9GAMM</name>
<feature type="transmembrane region" description="Helical" evidence="9">
    <location>
        <begin position="118"/>
        <end position="137"/>
    </location>
</feature>
<keyword evidence="4" id="KW-0050">Antiport</keyword>
<feature type="transmembrane region" description="Helical" evidence="9">
    <location>
        <begin position="6"/>
        <end position="26"/>
    </location>
</feature>
<feature type="transmembrane region" description="Helical" evidence="9">
    <location>
        <begin position="367"/>
        <end position="388"/>
    </location>
</feature>
<dbReference type="Gene3D" id="3.40.50.720">
    <property type="entry name" value="NAD(P)-binding Rossmann-like Domain"/>
    <property type="match status" value="1"/>
</dbReference>
<feature type="transmembrane region" description="Helical" evidence="9">
    <location>
        <begin position="33"/>
        <end position="50"/>
    </location>
</feature>
<protein>
    <submittedName>
        <fullName evidence="11">Kef family K(+) transporter</fullName>
    </submittedName>
</protein>
<dbReference type="NCBIfam" id="NF007950">
    <property type="entry name" value="PRK10669.1"/>
    <property type="match status" value="1"/>
</dbReference>
<dbReference type="InterPro" id="IPR003148">
    <property type="entry name" value="RCK_N"/>
</dbReference>
<feature type="transmembrane region" description="Helical" evidence="9">
    <location>
        <begin position="335"/>
        <end position="355"/>
    </location>
</feature>
<reference evidence="11 12" key="1">
    <citation type="submission" date="2020-06" db="EMBL/GenBank/DDBJ databases">
        <title>Frischella cerana isolated from Apis cerana gut homogenate.</title>
        <authorList>
            <person name="Wolter L.A."/>
            <person name="Suenami S."/>
            <person name="Miyazaki R."/>
        </authorList>
    </citation>
    <scope>NUCLEOTIDE SEQUENCE [LARGE SCALE GENOMIC DNA]</scope>
    <source>
        <strain evidence="11 12">Ac13</strain>
    </source>
</reference>
<feature type="transmembrane region" description="Helical" evidence="9">
    <location>
        <begin position="56"/>
        <end position="76"/>
    </location>
</feature>
<evidence type="ECO:0000256" key="3">
    <source>
        <dbReference type="ARBA" id="ARBA00022448"/>
    </source>
</evidence>
<dbReference type="RefSeq" id="WP_187756015.1">
    <property type="nucleotide sequence ID" value="NZ_JABURY010000019.1"/>
</dbReference>
<evidence type="ECO:0000256" key="8">
    <source>
        <dbReference type="ARBA" id="ARBA00023136"/>
    </source>
</evidence>
<dbReference type="PROSITE" id="PS51201">
    <property type="entry name" value="RCK_N"/>
    <property type="match status" value="1"/>
</dbReference>
<feature type="domain" description="RCK N-terminal" evidence="10">
    <location>
        <begin position="418"/>
        <end position="535"/>
    </location>
</feature>
<dbReference type="InterPro" id="IPR006153">
    <property type="entry name" value="Cation/H_exchanger_TM"/>
</dbReference>
<dbReference type="Pfam" id="PF02254">
    <property type="entry name" value="TrkA_N"/>
    <property type="match status" value="1"/>
</dbReference>
<feature type="transmembrane region" description="Helical" evidence="9">
    <location>
        <begin position="149"/>
        <end position="171"/>
    </location>
</feature>
<accession>A0ABR7QZC8</accession>
<keyword evidence="5 9" id="KW-0812">Transmembrane</keyword>
<dbReference type="Pfam" id="PF00999">
    <property type="entry name" value="Na_H_Exchanger"/>
    <property type="match status" value="1"/>
</dbReference>
<organism evidence="11 12">
    <name type="scientific">Frischella japonica</name>
    <dbReference type="NCBI Taxonomy" id="2741544"/>
    <lineage>
        <taxon>Bacteria</taxon>
        <taxon>Pseudomonadati</taxon>
        <taxon>Pseudomonadota</taxon>
        <taxon>Gammaproteobacteria</taxon>
        <taxon>Orbales</taxon>
        <taxon>Orbaceae</taxon>
        <taxon>Frischella</taxon>
    </lineage>
</organism>
<dbReference type="Proteomes" id="UP000651208">
    <property type="component" value="Unassembled WGS sequence"/>
</dbReference>
<evidence type="ECO:0000256" key="1">
    <source>
        <dbReference type="ARBA" id="ARBA00004141"/>
    </source>
</evidence>
<dbReference type="SUPFAM" id="SSF51735">
    <property type="entry name" value="NAD(P)-binding Rossmann-fold domains"/>
    <property type="match status" value="1"/>
</dbReference>
<comment type="subcellular location">
    <subcellularLocation>
        <location evidence="1">Membrane</location>
        <topology evidence="1">Multi-pass membrane protein</topology>
    </subcellularLocation>
</comment>
<evidence type="ECO:0000256" key="4">
    <source>
        <dbReference type="ARBA" id="ARBA00022449"/>
    </source>
</evidence>
<dbReference type="PANTHER" id="PTHR42751">
    <property type="entry name" value="SODIUM/HYDROGEN EXCHANGER FAMILY/TRKA DOMAIN PROTEIN"/>
    <property type="match status" value="1"/>
</dbReference>
<comment type="caution">
    <text evidence="11">The sequence shown here is derived from an EMBL/GenBank/DDBJ whole genome shotgun (WGS) entry which is preliminary data.</text>
</comment>
<evidence type="ECO:0000256" key="5">
    <source>
        <dbReference type="ARBA" id="ARBA00022692"/>
    </source>
</evidence>
<feature type="transmembrane region" description="Helical" evidence="9">
    <location>
        <begin position="183"/>
        <end position="207"/>
    </location>
</feature>
<evidence type="ECO:0000256" key="6">
    <source>
        <dbReference type="ARBA" id="ARBA00022989"/>
    </source>
</evidence>